<organism evidence="3 4">
    <name type="scientific">Perkinsus chesapeaki</name>
    <name type="common">Clam parasite</name>
    <name type="synonym">Perkinsus andrewsi</name>
    <dbReference type="NCBI Taxonomy" id="330153"/>
    <lineage>
        <taxon>Eukaryota</taxon>
        <taxon>Sar</taxon>
        <taxon>Alveolata</taxon>
        <taxon>Perkinsozoa</taxon>
        <taxon>Perkinsea</taxon>
        <taxon>Perkinsida</taxon>
        <taxon>Perkinsidae</taxon>
        <taxon>Perkinsus</taxon>
    </lineage>
</organism>
<evidence type="ECO:0000313" key="3">
    <source>
        <dbReference type="EMBL" id="KAF4666005.1"/>
    </source>
</evidence>
<comment type="caution">
    <text evidence="3">The sequence shown here is derived from an EMBL/GenBank/DDBJ whole genome shotgun (WGS) entry which is preliminary data.</text>
</comment>
<feature type="region of interest" description="Disordered" evidence="1">
    <location>
        <begin position="258"/>
        <end position="279"/>
    </location>
</feature>
<protein>
    <recommendedName>
        <fullName evidence="2">BCNT-C domain-containing protein</fullName>
    </recommendedName>
</protein>
<dbReference type="AlphaFoldDB" id="A0A7J6M3F2"/>
<name>A0A7J6M3F2_PERCH</name>
<feature type="compositionally biased region" description="Acidic residues" evidence="1">
    <location>
        <begin position="12"/>
        <end position="21"/>
    </location>
</feature>
<feature type="region of interest" description="Disordered" evidence="1">
    <location>
        <begin position="1"/>
        <end position="51"/>
    </location>
</feature>
<feature type="domain" description="BCNT-C" evidence="2">
    <location>
        <begin position="196"/>
        <end position="273"/>
    </location>
</feature>
<dbReference type="InterPro" id="IPR027124">
    <property type="entry name" value="Swc5/CFDP1/2"/>
</dbReference>
<gene>
    <name evidence="3" type="ORF">FOL47_004318</name>
</gene>
<accession>A0A7J6M3F2</accession>
<dbReference type="PANTHER" id="PTHR48295">
    <property type="entry name" value="CRANIOFACIAL DEVELOPMENT PROTEIN 1"/>
    <property type="match status" value="1"/>
</dbReference>
<dbReference type="PROSITE" id="PS51279">
    <property type="entry name" value="BCNT_C"/>
    <property type="match status" value="1"/>
</dbReference>
<dbReference type="EMBL" id="JAAPAO010000246">
    <property type="protein sequence ID" value="KAF4666005.1"/>
    <property type="molecule type" value="Genomic_DNA"/>
</dbReference>
<dbReference type="Proteomes" id="UP000591131">
    <property type="component" value="Unassembled WGS sequence"/>
</dbReference>
<dbReference type="Pfam" id="PF07572">
    <property type="entry name" value="BCNT"/>
    <property type="match status" value="1"/>
</dbReference>
<dbReference type="PANTHER" id="PTHR48295:SF1">
    <property type="entry name" value="SWR1-COMPLEX PROTEIN 5"/>
    <property type="match status" value="1"/>
</dbReference>
<keyword evidence="4" id="KW-1185">Reference proteome</keyword>
<evidence type="ECO:0000259" key="2">
    <source>
        <dbReference type="PROSITE" id="PS51279"/>
    </source>
</evidence>
<evidence type="ECO:0000313" key="4">
    <source>
        <dbReference type="Proteomes" id="UP000591131"/>
    </source>
</evidence>
<sequence>MANLLPAIIATDDSDSDDSDYIDSGGSSESSDIDDIPQVDSNGRNKRDESIDREYVDMKAFRDTLYAPPKGAHRDLVWESFNRRSIGHRKDRSLGTLMGMLGKVCYVSKKATPEEIDINKFKKEARAEGLHQSTASHVMSVGDVLERVRKADKLEIDSHMKYAGQTVSVKRVVSSTSAEGRKHLRKAEIEEKNAFGVSLGSLDAYLRSLKAGQVTSVEKSSAEWSRFKASNELDDAFEKDRRDGYLHKRAFLEAADERGYEAKQAAEKRARRSDPSHNV</sequence>
<dbReference type="OrthoDB" id="445677at2759"/>
<evidence type="ECO:0000256" key="1">
    <source>
        <dbReference type="SAM" id="MobiDB-lite"/>
    </source>
</evidence>
<proteinExistence type="predicted"/>
<dbReference type="InterPro" id="IPR011421">
    <property type="entry name" value="BCNT-C"/>
</dbReference>
<reference evidence="3 4" key="1">
    <citation type="submission" date="2020-04" db="EMBL/GenBank/DDBJ databases">
        <title>Perkinsus chesapeaki whole genome sequence.</title>
        <authorList>
            <person name="Bogema D.R."/>
        </authorList>
    </citation>
    <scope>NUCLEOTIDE SEQUENCE [LARGE SCALE GENOMIC DNA]</scope>
    <source>
        <strain evidence="3">ATCC PRA-425</strain>
    </source>
</reference>